<dbReference type="EMBL" id="JAKNGE010000009">
    <property type="protein sequence ID" value="MCG4745491.1"/>
    <property type="molecule type" value="Genomic_DNA"/>
</dbReference>
<dbReference type="InterPro" id="IPR013975">
    <property type="entry name" value="Tscrpt_reg_BetR_N"/>
</dbReference>
<dbReference type="Proteomes" id="UP000669239">
    <property type="component" value="Unassembled WGS sequence"/>
</dbReference>
<organism evidence="2 5">
    <name type="scientific">Enterocloster aldenensis</name>
    <dbReference type="NCBI Taxonomy" id="358742"/>
    <lineage>
        <taxon>Bacteria</taxon>
        <taxon>Bacillati</taxon>
        <taxon>Bacillota</taxon>
        <taxon>Clostridia</taxon>
        <taxon>Lachnospirales</taxon>
        <taxon>Lachnospiraceae</taxon>
        <taxon>Enterocloster</taxon>
    </lineage>
</organism>
<evidence type="ECO:0000313" key="2">
    <source>
        <dbReference type="EMBL" id="MCG4745491.1"/>
    </source>
</evidence>
<dbReference type="GeneID" id="97204357"/>
<evidence type="ECO:0000313" key="4">
    <source>
        <dbReference type="Proteomes" id="UP000669239"/>
    </source>
</evidence>
<dbReference type="SUPFAM" id="SSF47413">
    <property type="entry name" value="lambda repressor-like DNA-binding domains"/>
    <property type="match status" value="1"/>
</dbReference>
<accession>A0AAW5BMM1</accession>
<evidence type="ECO:0000313" key="5">
    <source>
        <dbReference type="Proteomes" id="UP001299608"/>
    </source>
</evidence>
<dbReference type="CDD" id="cd00093">
    <property type="entry name" value="HTH_XRE"/>
    <property type="match status" value="1"/>
</dbReference>
<feature type="domain" description="HTH cro/C1-type" evidence="1">
    <location>
        <begin position="6"/>
        <end position="60"/>
    </location>
</feature>
<keyword evidence="4" id="KW-1185">Reference proteome</keyword>
<name>A0AAW5BMM1_9FIRM</name>
<sequence length="91" mass="10531">MIYPNIRIEMERGGFTVHQLAAILGLPLNTLIYKLYGKCEFTLYEMECLADLFGCSLDYLVGHRREGVKQLRYGGMITMEPFIKQRERGIP</sequence>
<dbReference type="Gene3D" id="1.10.260.40">
    <property type="entry name" value="lambda repressor-like DNA-binding domains"/>
    <property type="match status" value="1"/>
</dbReference>
<dbReference type="AlphaFoldDB" id="A0AAW5BMM1"/>
<reference evidence="2" key="3">
    <citation type="submission" date="2022-01" db="EMBL/GenBank/DDBJ databases">
        <title>Collection of gut derived symbiotic bacterial strains cultured from healthy donors.</title>
        <authorList>
            <person name="Lin H."/>
            <person name="Kohout C."/>
            <person name="Waligurski E."/>
            <person name="Pamer E.G."/>
        </authorList>
    </citation>
    <scope>NUCLEOTIDE SEQUENCE</scope>
    <source>
        <strain evidence="2">DFI.6.55</strain>
    </source>
</reference>
<dbReference type="PROSITE" id="PS50943">
    <property type="entry name" value="HTH_CROC1"/>
    <property type="match status" value="1"/>
</dbReference>
<dbReference type="GO" id="GO:0003677">
    <property type="term" value="F:DNA binding"/>
    <property type="evidence" value="ECO:0007669"/>
    <property type="project" value="InterPro"/>
</dbReference>
<evidence type="ECO:0000259" key="1">
    <source>
        <dbReference type="PROSITE" id="PS50943"/>
    </source>
</evidence>
<gene>
    <name evidence="3" type="ORF">G5B36_02765</name>
    <name evidence="2" type="ORF">L0N08_08740</name>
</gene>
<dbReference type="Proteomes" id="UP001299608">
    <property type="component" value="Unassembled WGS sequence"/>
</dbReference>
<comment type="caution">
    <text evidence="2">The sequence shown here is derived from an EMBL/GenBank/DDBJ whole genome shotgun (WGS) entry which is preliminary data.</text>
</comment>
<dbReference type="InterPro" id="IPR001387">
    <property type="entry name" value="Cro/C1-type_HTH"/>
</dbReference>
<reference evidence="3" key="2">
    <citation type="submission" date="2020-02" db="EMBL/GenBank/DDBJ databases">
        <authorList>
            <person name="Littmann E."/>
            <person name="Sorbara M."/>
        </authorList>
    </citation>
    <scope>NUCLEOTIDE SEQUENCE</scope>
    <source>
        <strain evidence="3">MSK.1.17</strain>
    </source>
</reference>
<dbReference type="EMBL" id="JAAITT010000003">
    <property type="protein sequence ID" value="NSJ47621.1"/>
    <property type="molecule type" value="Genomic_DNA"/>
</dbReference>
<proteinExistence type="predicted"/>
<dbReference type="Pfam" id="PF08667">
    <property type="entry name" value="BetR"/>
    <property type="match status" value="1"/>
</dbReference>
<dbReference type="RefSeq" id="WP_117556568.1">
    <property type="nucleotide sequence ID" value="NZ_BAABZL010000001.1"/>
</dbReference>
<reference evidence="3 4" key="1">
    <citation type="journal article" date="2020" name="Cell Host Microbe">
        <title>Functional and Genomic Variation between Human-Derived Isolates of Lachnospiraceae Reveals Inter- and Intra-Species Diversity.</title>
        <authorList>
            <person name="Sorbara M.T."/>
            <person name="Littmann E.R."/>
            <person name="Fontana E."/>
            <person name="Moody T.U."/>
            <person name="Kohout C.E."/>
            <person name="Gjonbalaj M."/>
            <person name="Eaton V."/>
            <person name="Seok R."/>
            <person name="Leiner I.M."/>
            <person name="Pamer E.G."/>
        </authorList>
    </citation>
    <scope>NUCLEOTIDE SEQUENCE [LARGE SCALE GENOMIC DNA]</scope>
    <source>
        <strain evidence="3 4">MSK.1.17</strain>
    </source>
</reference>
<evidence type="ECO:0000313" key="3">
    <source>
        <dbReference type="EMBL" id="NSJ47621.1"/>
    </source>
</evidence>
<dbReference type="InterPro" id="IPR010982">
    <property type="entry name" value="Lambda_DNA-bd_dom_sf"/>
</dbReference>
<protein>
    <submittedName>
        <fullName evidence="2">Helix-turn-helix transcriptional regulator</fullName>
    </submittedName>
</protein>